<dbReference type="Pfam" id="PF02378">
    <property type="entry name" value="PTS_EIIC"/>
    <property type="match status" value="1"/>
</dbReference>
<feature type="transmembrane region" description="Helical" evidence="13">
    <location>
        <begin position="474"/>
        <end position="497"/>
    </location>
</feature>
<dbReference type="AlphaFoldDB" id="C7H1Z6"/>
<keyword evidence="4" id="KW-0762">Sugar transport</keyword>
<evidence type="ECO:0000256" key="8">
    <source>
        <dbReference type="ARBA" id="ARBA00022777"/>
    </source>
</evidence>
<proteinExistence type="predicted"/>
<feature type="transmembrane region" description="Helical" evidence="13">
    <location>
        <begin position="433"/>
        <end position="454"/>
    </location>
</feature>
<comment type="subcellular location">
    <subcellularLocation>
        <location evidence="1">Cell membrane</location>
        <topology evidence="1">Multi-pass membrane protein</topology>
    </subcellularLocation>
</comment>
<keyword evidence="17" id="KW-1185">Reference proteome</keyword>
<dbReference type="InterPro" id="IPR018113">
    <property type="entry name" value="PTrfase_EIIB_Cys"/>
</dbReference>
<dbReference type="GO" id="GO:0016301">
    <property type="term" value="F:kinase activity"/>
    <property type="evidence" value="ECO:0007669"/>
    <property type="project" value="UniProtKB-KW"/>
</dbReference>
<evidence type="ECO:0000256" key="11">
    <source>
        <dbReference type="PROSITE-ProRule" id="PRU00421"/>
    </source>
</evidence>
<dbReference type="InterPro" id="IPR003352">
    <property type="entry name" value="PTS_EIIC"/>
</dbReference>
<keyword evidence="2" id="KW-0813">Transport</keyword>
<feature type="transmembrane region" description="Helical" evidence="13">
    <location>
        <begin position="373"/>
        <end position="397"/>
    </location>
</feature>
<keyword evidence="8" id="KW-0418">Kinase</keyword>
<evidence type="ECO:0000256" key="4">
    <source>
        <dbReference type="ARBA" id="ARBA00022597"/>
    </source>
</evidence>
<protein>
    <submittedName>
        <fullName evidence="16">Phosphotransferase system, EIIC</fullName>
    </submittedName>
</protein>
<feature type="transmembrane region" description="Helical" evidence="13">
    <location>
        <begin position="251"/>
        <end position="276"/>
    </location>
</feature>
<evidence type="ECO:0000256" key="12">
    <source>
        <dbReference type="SAM" id="MobiDB-lite"/>
    </source>
</evidence>
<dbReference type="GO" id="GO:0008982">
    <property type="term" value="F:protein-N(PI)-phosphohistidine-sugar phosphotransferase activity"/>
    <property type="evidence" value="ECO:0007669"/>
    <property type="project" value="InterPro"/>
</dbReference>
<feature type="transmembrane region" description="Helical" evidence="13">
    <location>
        <begin position="331"/>
        <end position="352"/>
    </location>
</feature>
<dbReference type="PROSITE" id="PS51098">
    <property type="entry name" value="PTS_EIIB_TYPE_1"/>
    <property type="match status" value="1"/>
</dbReference>
<dbReference type="InterPro" id="IPR013013">
    <property type="entry name" value="PTS_EIIC_1"/>
</dbReference>
<keyword evidence="10 13" id="KW-0472">Membrane</keyword>
<evidence type="ECO:0000256" key="7">
    <source>
        <dbReference type="ARBA" id="ARBA00022692"/>
    </source>
</evidence>
<accession>C7H1Z6</accession>
<keyword evidence="7 13" id="KW-0812">Transmembrane</keyword>
<dbReference type="SUPFAM" id="SSF55604">
    <property type="entry name" value="Glucose permease domain IIB"/>
    <property type="match status" value="1"/>
</dbReference>
<evidence type="ECO:0000256" key="3">
    <source>
        <dbReference type="ARBA" id="ARBA00022475"/>
    </source>
</evidence>
<evidence type="ECO:0000256" key="13">
    <source>
        <dbReference type="SAM" id="Phobius"/>
    </source>
</evidence>
<evidence type="ECO:0000256" key="2">
    <source>
        <dbReference type="ARBA" id="ARBA00022448"/>
    </source>
</evidence>
<dbReference type="Gene3D" id="3.30.1360.60">
    <property type="entry name" value="Glucose permease domain IIB"/>
    <property type="match status" value="1"/>
</dbReference>
<keyword evidence="9 13" id="KW-1133">Transmembrane helix</keyword>
<dbReference type="InterPro" id="IPR036878">
    <property type="entry name" value="Glu_permease_IIB"/>
</dbReference>
<sequence>MLMLQPSAHFSREAAAMTDFSEQPDTPGPQPRQGAKASSGSERENREFSSASSGPTLPVSAVTVEEGMLSLAEAEELEAAVLPEEVLQPASTPHSRAAQTSRERIRLRIIGKPPFIVFRPICRRNCSGTFLVYCSAGLLSIGVRRTIFHPGCANYTNFCRFFLSRAGLTFFALARIIRPWSNWEKRVKNRKKGEKRMQKFLRRLERFSQSLLSPLSYLSAAGLLLVLGALLTSKPLCQALPVLQWAPLQLIGQLLYNGMMVLINNLSVILCVGVAAVRAKTEKQDAALLALMAYLVFLTANHTALEALGLLAQPNGMTGLAGTGQTTILGIQVVDTGVASGIVLGFAAAWLFNRTCEKQFYGMITQLYSGLRWSFLWLSALAVALGLGFCFVCPPLQRAVSALTGWIAASGNAGVFLYGFLERLLIPTGLHHLIYMPFQFSSLGGSLTVGSVTYTGAYAVCMTEYTMGLPLSDGIVWMYTGFTKTFGYLGIAAAFIFTARRENRARTAAAMIPLAVTASVASITEPIDFLFCFVSPLLWVAHAVITGGFMVLLHVLHVRAFTSNLLGSLVFNLSAGEQLQNMPLLYLLGLAETLTYFAVFSVLIKAKDLPTPGREAALSADQSPYADPQEVCRFIAALGGPENIAQLGNCFTRLRLTVRDASLLDMGALLSLPHKGLVVQGTRVQLVCGLHAAQLRHALEQQLAEMAPV</sequence>
<evidence type="ECO:0000256" key="5">
    <source>
        <dbReference type="ARBA" id="ARBA00022679"/>
    </source>
</evidence>
<evidence type="ECO:0000256" key="10">
    <source>
        <dbReference type="ARBA" id="ARBA00023136"/>
    </source>
</evidence>
<keyword evidence="6" id="KW-0598">Phosphotransferase system</keyword>
<dbReference type="eggNOG" id="COG1264">
    <property type="taxonomic scope" value="Bacteria"/>
</dbReference>
<feature type="transmembrane region" description="Helical" evidence="13">
    <location>
        <begin position="211"/>
        <end position="231"/>
    </location>
</feature>
<dbReference type="PATRIC" id="fig|411483.3.peg.253"/>
<feature type="transmembrane region" description="Helical" evidence="13">
    <location>
        <begin position="288"/>
        <end position="311"/>
    </location>
</feature>
<dbReference type="EMBL" id="ACOP02000004">
    <property type="protein sequence ID" value="EEU98063.1"/>
    <property type="molecule type" value="Genomic_DNA"/>
</dbReference>
<evidence type="ECO:0000313" key="17">
    <source>
        <dbReference type="Proteomes" id="UP000004619"/>
    </source>
</evidence>
<dbReference type="InterPro" id="IPR001996">
    <property type="entry name" value="PTS_IIB_1"/>
</dbReference>
<organism evidence="16 17">
    <name type="scientific">Faecalibacterium duncaniae (strain DSM 17677 / JCM 31915 / A2-165)</name>
    <name type="common">Faecalibacterium prausnitzii</name>
    <dbReference type="NCBI Taxonomy" id="411483"/>
    <lineage>
        <taxon>Bacteria</taxon>
        <taxon>Bacillati</taxon>
        <taxon>Bacillota</taxon>
        <taxon>Clostridia</taxon>
        <taxon>Eubacteriales</taxon>
        <taxon>Oscillospiraceae</taxon>
        <taxon>Faecalibacterium</taxon>
    </lineage>
</organism>
<feature type="active site" description="Phosphocysteine intermediate; for EIIB activity" evidence="11">
    <location>
        <position position="650"/>
    </location>
</feature>
<evidence type="ECO:0000313" key="16">
    <source>
        <dbReference type="EMBL" id="EEU98063.1"/>
    </source>
</evidence>
<feature type="transmembrane region" description="Helical" evidence="13">
    <location>
        <begin position="403"/>
        <end position="421"/>
    </location>
</feature>
<feature type="domain" description="PTS EIIC type-1" evidence="15">
    <location>
        <begin position="198"/>
        <end position="616"/>
    </location>
</feature>
<feature type="region of interest" description="Disordered" evidence="12">
    <location>
        <begin position="1"/>
        <end position="59"/>
    </location>
</feature>
<dbReference type="Proteomes" id="UP000004619">
    <property type="component" value="Unassembled WGS sequence"/>
</dbReference>
<feature type="transmembrane region" description="Helical" evidence="13">
    <location>
        <begin position="537"/>
        <end position="556"/>
    </location>
</feature>
<dbReference type="GO" id="GO:0090563">
    <property type="term" value="F:protein-phosphocysteine-sugar phosphotransferase activity"/>
    <property type="evidence" value="ECO:0007669"/>
    <property type="project" value="TreeGrafter"/>
</dbReference>
<comment type="caution">
    <text evidence="16">The sequence shown here is derived from an EMBL/GenBank/DDBJ whole genome shotgun (WGS) entry which is preliminary data.</text>
</comment>
<dbReference type="PANTHER" id="PTHR30009:SF24">
    <property type="entry name" value="PTS SYSTEM, IIBC COMPONENT"/>
    <property type="match status" value="1"/>
</dbReference>
<dbReference type="STRING" id="411483.FAEPRAA2165_00287"/>
<evidence type="ECO:0000259" key="14">
    <source>
        <dbReference type="PROSITE" id="PS51098"/>
    </source>
</evidence>
<feature type="transmembrane region" description="Helical" evidence="13">
    <location>
        <begin position="584"/>
        <end position="604"/>
    </location>
</feature>
<dbReference type="PANTHER" id="PTHR30009">
    <property type="entry name" value="CYTOCHROME C-TYPE SYNTHESIS PROTEIN AND PTS TRANSMEMBRANE COMPONENT"/>
    <property type="match status" value="1"/>
</dbReference>
<name>C7H1Z6_FAED2</name>
<evidence type="ECO:0000256" key="6">
    <source>
        <dbReference type="ARBA" id="ARBA00022683"/>
    </source>
</evidence>
<dbReference type="eggNOG" id="COG1263">
    <property type="taxonomic scope" value="Bacteria"/>
</dbReference>
<dbReference type="GO" id="GO:0005886">
    <property type="term" value="C:plasma membrane"/>
    <property type="evidence" value="ECO:0007669"/>
    <property type="project" value="UniProtKB-SubCell"/>
</dbReference>
<feature type="domain" description="PTS EIIB type-1" evidence="14">
    <location>
        <begin position="628"/>
        <end position="709"/>
    </location>
</feature>
<reference evidence="16" key="1">
    <citation type="submission" date="2009-08" db="EMBL/GenBank/DDBJ databases">
        <authorList>
            <person name="Weinstock G."/>
            <person name="Sodergren E."/>
            <person name="Clifton S."/>
            <person name="Fulton L."/>
            <person name="Fulton B."/>
            <person name="Courtney L."/>
            <person name="Fronick C."/>
            <person name="Harrison M."/>
            <person name="Strong C."/>
            <person name="Farmer C."/>
            <person name="Delahaunty K."/>
            <person name="Markovic C."/>
            <person name="Hall O."/>
            <person name="Minx P."/>
            <person name="Tomlinson C."/>
            <person name="Mitreva M."/>
            <person name="Nelson J."/>
            <person name="Hou S."/>
            <person name="Wollam A."/>
            <person name="Pepin K.H."/>
            <person name="Johnson M."/>
            <person name="Bhonagiri V."/>
            <person name="Nash W.E."/>
            <person name="Warren W."/>
            <person name="Chinwalla A."/>
            <person name="Mardis E.R."/>
            <person name="Wilson R.K."/>
        </authorList>
    </citation>
    <scope>NUCLEOTIDE SEQUENCE [LARGE SCALE GENOMIC DNA]</scope>
    <source>
        <strain evidence="16">A2-165</strain>
    </source>
</reference>
<dbReference type="InterPro" id="IPR050429">
    <property type="entry name" value="PTS_Glucose_EIICBA"/>
</dbReference>
<dbReference type="HOGENOM" id="CLU_012312_1_0_9"/>
<evidence type="ECO:0000256" key="9">
    <source>
        <dbReference type="ARBA" id="ARBA00022989"/>
    </source>
</evidence>
<keyword evidence="3" id="KW-1003">Cell membrane</keyword>
<dbReference type="PROSITE" id="PS01035">
    <property type="entry name" value="PTS_EIIB_TYPE_1_CYS"/>
    <property type="match status" value="1"/>
</dbReference>
<dbReference type="Pfam" id="PF00367">
    <property type="entry name" value="PTS_EIIB"/>
    <property type="match status" value="1"/>
</dbReference>
<gene>
    <name evidence="16" type="ORF">FAEPRAA2165_00287</name>
</gene>
<dbReference type="PROSITE" id="PS51103">
    <property type="entry name" value="PTS_EIIC_TYPE_1"/>
    <property type="match status" value="1"/>
</dbReference>
<keyword evidence="5" id="KW-0808">Transferase</keyword>
<evidence type="ECO:0000259" key="15">
    <source>
        <dbReference type="PROSITE" id="PS51103"/>
    </source>
</evidence>
<dbReference type="GO" id="GO:0009401">
    <property type="term" value="P:phosphoenolpyruvate-dependent sugar phosphotransferase system"/>
    <property type="evidence" value="ECO:0007669"/>
    <property type="project" value="UniProtKB-KW"/>
</dbReference>
<evidence type="ECO:0000256" key="1">
    <source>
        <dbReference type="ARBA" id="ARBA00004651"/>
    </source>
</evidence>